<dbReference type="AlphaFoldDB" id="A0A2K3DCA2"/>
<feature type="region of interest" description="Disordered" evidence="1">
    <location>
        <begin position="1"/>
        <end position="91"/>
    </location>
</feature>
<dbReference type="EMBL" id="CM008971">
    <property type="protein sequence ID" value="PNW78153.1"/>
    <property type="molecule type" value="Genomic_DNA"/>
</dbReference>
<evidence type="ECO:0000313" key="3">
    <source>
        <dbReference type="Proteomes" id="UP000006906"/>
    </source>
</evidence>
<keyword evidence="3" id="KW-1185">Reference proteome</keyword>
<reference evidence="2 3" key="1">
    <citation type="journal article" date="2007" name="Science">
        <title>The Chlamydomonas genome reveals the evolution of key animal and plant functions.</title>
        <authorList>
            <person name="Merchant S.S."/>
            <person name="Prochnik S.E."/>
            <person name="Vallon O."/>
            <person name="Harris E.H."/>
            <person name="Karpowicz S.J."/>
            <person name="Witman G.B."/>
            <person name="Terry A."/>
            <person name="Salamov A."/>
            <person name="Fritz-Laylin L.K."/>
            <person name="Marechal-Drouard L."/>
            <person name="Marshall W.F."/>
            <person name="Qu L.H."/>
            <person name="Nelson D.R."/>
            <person name="Sanderfoot A.A."/>
            <person name="Spalding M.H."/>
            <person name="Kapitonov V.V."/>
            <person name="Ren Q."/>
            <person name="Ferris P."/>
            <person name="Lindquist E."/>
            <person name="Shapiro H."/>
            <person name="Lucas S.M."/>
            <person name="Grimwood J."/>
            <person name="Schmutz J."/>
            <person name="Cardol P."/>
            <person name="Cerutti H."/>
            <person name="Chanfreau G."/>
            <person name="Chen C.L."/>
            <person name="Cognat V."/>
            <person name="Croft M.T."/>
            <person name="Dent R."/>
            <person name="Dutcher S."/>
            <person name="Fernandez E."/>
            <person name="Fukuzawa H."/>
            <person name="Gonzalez-Ballester D."/>
            <person name="Gonzalez-Halphen D."/>
            <person name="Hallmann A."/>
            <person name="Hanikenne M."/>
            <person name="Hippler M."/>
            <person name="Inwood W."/>
            <person name="Jabbari K."/>
            <person name="Kalanon M."/>
            <person name="Kuras R."/>
            <person name="Lefebvre P.A."/>
            <person name="Lemaire S.D."/>
            <person name="Lobanov A.V."/>
            <person name="Lohr M."/>
            <person name="Manuell A."/>
            <person name="Meier I."/>
            <person name="Mets L."/>
            <person name="Mittag M."/>
            <person name="Mittelmeier T."/>
            <person name="Moroney J.V."/>
            <person name="Moseley J."/>
            <person name="Napoli C."/>
            <person name="Nedelcu A.M."/>
            <person name="Niyogi K."/>
            <person name="Novoselov S.V."/>
            <person name="Paulsen I.T."/>
            <person name="Pazour G."/>
            <person name="Purton S."/>
            <person name="Ral J.P."/>
            <person name="Riano-Pachon D.M."/>
            <person name="Riekhof W."/>
            <person name="Rymarquis L."/>
            <person name="Schroda M."/>
            <person name="Stern D."/>
            <person name="Umen J."/>
            <person name="Willows R."/>
            <person name="Wilson N."/>
            <person name="Zimmer S.L."/>
            <person name="Allmer J."/>
            <person name="Balk J."/>
            <person name="Bisova K."/>
            <person name="Chen C.J."/>
            <person name="Elias M."/>
            <person name="Gendler K."/>
            <person name="Hauser C."/>
            <person name="Lamb M.R."/>
            <person name="Ledford H."/>
            <person name="Long J.C."/>
            <person name="Minagawa J."/>
            <person name="Page M.D."/>
            <person name="Pan J."/>
            <person name="Pootakham W."/>
            <person name="Roje S."/>
            <person name="Rose A."/>
            <person name="Stahlberg E."/>
            <person name="Terauchi A.M."/>
            <person name="Yang P."/>
            <person name="Ball S."/>
            <person name="Bowler C."/>
            <person name="Dieckmann C.L."/>
            <person name="Gladyshev V.N."/>
            <person name="Green P."/>
            <person name="Jorgensen R."/>
            <person name="Mayfield S."/>
            <person name="Mueller-Roeber B."/>
            <person name="Rajamani S."/>
            <person name="Sayre R.T."/>
            <person name="Brokstein P."/>
            <person name="Dubchak I."/>
            <person name="Goodstein D."/>
            <person name="Hornick L."/>
            <person name="Huang Y.W."/>
            <person name="Jhaveri J."/>
            <person name="Luo Y."/>
            <person name="Martinez D."/>
            <person name="Ngau W.C."/>
            <person name="Otillar B."/>
            <person name="Poliakov A."/>
            <person name="Porter A."/>
            <person name="Szajkowski L."/>
            <person name="Werner G."/>
            <person name="Zhou K."/>
            <person name="Grigoriev I.V."/>
            <person name="Rokhsar D.S."/>
            <person name="Grossman A.R."/>
        </authorList>
    </citation>
    <scope>NUCLEOTIDE SEQUENCE [LARGE SCALE GENOMIC DNA]</scope>
    <source>
        <strain evidence="3">CC-503</strain>
    </source>
</reference>
<dbReference type="Proteomes" id="UP000006906">
    <property type="component" value="Chromosome 10"/>
</dbReference>
<protein>
    <submittedName>
        <fullName evidence="2">Uncharacterized protein</fullName>
    </submittedName>
</protein>
<feature type="compositionally biased region" description="Low complexity" evidence="1">
    <location>
        <begin position="74"/>
        <end position="86"/>
    </location>
</feature>
<proteinExistence type="predicted"/>
<gene>
    <name evidence="2" type="ORF">CHLRE_10g466175v5</name>
</gene>
<dbReference type="InParanoid" id="A0A2K3DCA2"/>
<accession>A0A2K3DCA2</accession>
<sequence>MEEGALSKRPAEAEAGVQREATGSRQPGTSTHTAADRQRGGAVVGTSCSSTSGGSDGSGGSASASSGGAGSCGGPRSWARRAAASSPPEPSAQLQGALVGRAVGCRLCCATAPLSALSAPNECLAAGDVRRPRRPHSFLFGLLGAPAGACRGACMPL</sequence>
<dbReference type="GeneID" id="66055194"/>
<feature type="compositionally biased region" description="Low complexity" evidence="1">
    <location>
        <begin position="40"/>
        <end position="53"/>
    </location>
</feature>
<dbReference type="KEGG" id="cre:CHLRE_10g466175v5"/>
<organism evidence="2 3">
    <name type="scientific">Chlamydomonas reinhardtii</name>
    <name type="common">Chlamydomonas smithii</name>
    <dbReference type="NCBI Taxonomy" id="3055"/>
    <lineage>
        <taxon>Eukaryota</taxon>
        <taxon>Viridiplantae</taxon>
        <taxon>Chlorophyta</taxon>
        <taxon>core chlorophytes</taxon>
        <taxon>Chlorophyceae</taxon>
        <taxon>CS clade</taxon>
        <taxon>Chlamydomonadales</taxon>
        <taxon>Chlamydomonadaceae</taxon>
        <taxon>Chlamydomonas</taxon>
    </lineage>
</organism>
<feature type="compositionally biased region" description="Basic and acidic residues" evidence="1">
    <location>
        <begin position="1"/>
        <end position="12"/>
    </location>
</feature>
<evidence type="ECO:0000313" key="2">
    <source>
        <dbReference type="EMBL" id="PNW78153.1"/>
    </source>
</evidence>
<feature type="compositionally biased region" description="Polar residues" evidence="1">
    <location>
        <begin position="21"/>
        <end position="33"/>
    </location>
</feature>
<dbReference type="RefSeq" id="XP_042920655.1">
    <property type="nucleotide sequence ID" value="XM_043067258.1"/>
</dbReference>
<name>A0A2K3DCA2_CHLRE</name>
<dbReference type="Gramene" id="PNW78153">
    <property type="protein sequence ID" value="PNW78153"/>
    <property type="gene ID" value="CHLRE_10g466175v5"/>
</dbReference>
<evidence type="ECO:0000256" key="1">
    <source>
        <dbReference type="SAM" id="MobiDB-lite"/>
    </source>
</evidence>